<dbReference type="PANTHER" id="PTHR34822">
    <property type="entry name" value="GRPB DOMAIN PROTEIN (AFU_ORTHOLOGUE AFUA_1G01530)"/>
    <property type="match status" value="1"/>
</dbReference>
<organism evidence="1 2">
    <name type="scientific">Pseudoalteromonas luteoviolacea CPMOR-1</name>
    <dbReference type="NCBI Taxonomy" id="1365248"/>
    <lineage>
        <taxon>Bacteria</taxon>
        <taxon>Pseudomonadati</taxon>
        <taxon>Pseudomonadota</taxon>
        <taxon>Gammaproteobacteria</taxon>
        <taxon>Alteromonadales</taxon>
        <taxon>Pseudoalteromonadaceae</taxon>
        <taxon>Pseudoalteromonas</taxon>
    </lineage>
</organism>
<dbReference type="SUPFAM" id="SSF81301">
    <property type="entry name" value="Nucleotidyltransferase"/>
    <property type="match status" value="1"/>
</dbReference>
<dbReference type="InterPro" id="IPR043519">
    <property type="entry name" value="NT_sf"/>
</dbReference>
<name>A0A167KX18_9GAMM</name>
<comment type="caution">
    <text evidence="1">The sequence shown here is derived from an EMBL/GenBank/DDBJ whole genome shotgun (WGS) entry which is preliminary data.</text>
</comment>
<evidence type="ECO:0000313" key="2">
    <source>
        <dbReference type="Proteomes" id="UP000076486"/>
    </source>
</evidence>
<dbReference type="Pfam" id="PF04229">
    <property type="entry name" value="GrpB"/>
    <property type="match status" value="1"/>
</dbReference>
<accession>A0A167KX18</accession>
<dbReference type="InterPro" id="IPR007344">
    <property type="entry name" value="GrpB/CoaE"/>
</dbReference>
<evidence type="ECO:0008006" key="3">
    <source>
        <dbReference type="Google" id="ProtNLM"/>
    </source>
</evidence>
<evidence type="ECO:0000313" key="1">
    <source>
        <dbReference type="EMBL" id="KZN63445.1"/>
    </source>
</evidence>
<gene>
    <name evidence="1" type="ORF">N473_16620</name>
</gene>
<dbReference type="PATRIC" id="fig|1365248.3.peg.2242"/>
<proteinExistence type="predicted"/>
<dbReference type="Proteomes" id="UP000076486">
    <property type="component" value="Unassembled WGS sequence"/>
</dbReference>
<protein>
    <recommendedName>
        <fullName evidence="3">GrpB family protein</fullName>
    </recommendedName>
</protein>
<dbReference type="AlphaFoldDB" id="A0A167KX18"/>
<reference evidence="1 2" key="1">
    <citation type="submission" date="2013-07" db="EMBL/GenBank/DDBJ databases">
        <title>Comparative Genomic and Metabolomic Analysis of Twelve Strains of Pseudoalteromonas luteoviolacea.</title>
        <authorList>
            <person name="Vynne N.G."/>
            <person name="Mansson M."/>
            <person name="Gram L."/>
        </authorList>
    </citation>
    <scope>NUCLEOTIDE SEQUENCE [LARGE SCALE GENOMIC DNA]</scope>
    <source>
        <strain evidence="1 2">CPMOR-1</strain>
    </source>
</reference>
<dbReference type="PANTHER" id="PTHR34822:SF1">
    <property type="entry name" value="GRPB FAMILY PROTEIN"/>
    <property type="match status" value="1"/>
</dbReference>
<sequence>MKKIEVIEYQPGWTEEFITIQSVLQQVLGGLAVRIDHIGSTAVPNLVAKDVIDIQVSVKDLDNPYLVSVLRESGYVFRPDITHDNLIGYKEGDACLEKRYFREPQGQRQTHIHIREVGRVNQVYALQFRDFLRDNKPIADAYGKIKSALARRFPNDEAAYYEFKDPYMDSLFYAASLLESKNQTQ</sequence>
<dbReference type="EMBL" id="AUYC01000027">
    <property type="protein sequence ID" value="KZN63445.1"/>
    <property type="molecule type" value="Genomic_DNA"/>
</dbReference>
<dbReference type="RefSeq" id="WP_063367894.1">
    <property type="nucleotide sequence ID" value="NZ_AUYC01000027.1"/>
</dbReference>
<dbReference type="Gene3D" id="3.30.460.10">
    <property type="entry name" value="Beta Polymerase, domain 2"/>
    <property type="match status" value="1"/>
</dbReference>